<gene>
    <name evidence="2" type="ORF">CINC_LOCUS9986</name>
</gene>
<keyword evidence="3" id="KW-1185">Reference proteome</keyword>
<dbReference type="AlphaFoldDB" id="A0A9N8L6D7"/>
<organism evidence="2 3">
    <name type="scientific">Chrysodeixis includens</name>
    <name type="common">Soybean looper</name>
    <name type="synonym">Pseudoplusia includens</name>
    <dbReference type="NCBI Taxonomy" id="689277"/>
    <lineage>
        <taxon>Eukaryota</taxon>
        <taxon>Metazoa</taxon>
        <taxon>Ecdysozoa</taxon>
        <taxon>Arthropoda</taxon>
        <taxon>Hexapoda</taxon>
        <taxon>Insecta</taxon>
        <taxon>Pterygota</taxon>
        <taxon>Neoptera</taxon>
        <taxon>Endopterygota</taxon>
        <taxon>Lepidoptera</taxon>
        <taxon>Glossata</taxon>
        <taxon>Ditrysia</taxon>
        <taxon>Noctuoidea</taxon>
        <taxon>Noctuidae</taxon>
        <taxon>Plusiinae</taxon>
        <taxon>Chrysodeixis</taxon>
    </lineage>
</organism>
<evidence type="ECO:0000256" key="1">
    <source>
        <dbReference type="SAM" id="MobiDB-lite"/>
    </source>
</evidence>
<name>A0A9N8L6D7_CHRIL</name>
<feature type="compositionally biased region" description="Polar residues" evidence="1">
    <location>
        <begin position="400"/>
        <end position="409"/>
    </location>
</feature>
<evidence type="ECO:0000313" key="3">
    <source>
        <dbReference type="Proteomes" id="UP001154114"/>
    </source>
</evidence>
<feature type="region of interest" description="Disordered" evidence="1">
    <location>
        <begin position="1"/>
        <end position="44"/>
    </location>
</feature>
<evidence type="ECO:0000313" key="2">
    <source>
        <dbReference type="EMBL" id="CAD0207007.1"/>
    </source>
</evidence>
<sequence length="409" mass="47378">MPAKLADRIVDIASNHRTKRHHESSQESREYSQEPTYEVRNEDYEKSEARHYFKRNSAPMTLNEIVEKVKDRLRGELKVEGREKAVRIQANKLIYRPQNHYEDQPPEELQEDIVYEEPTYEIVNPKQTPTKLKRPVRPKRVDENQHTLNPKQIDRQRSIRHERQLSQDRVRPARLVIKPVENIPRLKPNYLKLKPRGHRIFRQDSKNGNKKIIKRFSKATPTTLKVVTEIPTNNDELIFETVDMRQLNDSYEDYVTPASVERFATEEEETTVANLVSYKPKINKAVTAESFVEEPMAEDIKEEIEDEPTEATTPEVKAKSISLSKEEKEIKTDANATTDASVKPKMKIGTMIPTRERFKLSSPNYYAKLPTIAEKYNFSEPIPAQDQEPENLKPIGAPPSNVNGKVISS</sequence>
<dbReference type="OrthoDB" id="7492310at2759"/>
<protein>
    <submittedName>
        <fullName evidence="2">Uncharacterized protein</fullName>
    </submittedName>
</protein>
<feature type="compositionally biased region" description="Basic and acidic residues" evidence="1">
    <location>
        <begin position="23"/>
        <end position="44"/>
    </location>
</feature>
<accession>A0A9N8L6D7</accession>
<feature type="compositionally biased region" description="Basic and acidic residues" evidence="1">
    <location>
        <begin position="1"/>
        <end position="10"/>
    </location>
</feature>
<reference evidence="2" key="1">
    <citation type="submission" date="2021-12" db="EMBL/GenBank/DDBJ databases">
        <authorList>
            <person name="King R."/>
        </authorList>
    </citation>
    <scope>NUCLEOTIDE SEQUENCE</scope>
</reference>
<dbReference type="EMBL" id="LR824034">
    <property type="protein sequence ID" value="CAD0207007.1"/>
    <property type="molecule type" value="Genomic_DNA"/>
</dbReference>
<proteinExistence type="predicted"/>
<dbReference type="Proteomes" id="UP001154114">
    <property type="component" value="Chromosome 31"/>
</dbReference>
<feature type="region of interest" description="Disordered" evidence="1">
    <location>
        <begin position="379"/>
        <end position="409"/>
    </location>
</feature>